<comment type="caution">
    <text evidence="2">The sequence shown here is derived from an EMBL/GenBank/DDBJ whole genome shotgun (WGS) entry which is preliminary data.</text>
</comment>
<proteinExistence type="predicted"/>
<organism evidence="2 3">
    <name type="scientific">Rhodovulum bhavnagarense</name>
    <dbReference type="NCBI Taxonomy" id="992286"/>
    <lineage>
        <taxon>Bacteria</taxon>
        <taxon>Pseudomonadati</taxon>
        <taxon>Pseudomonadota</taxon>
        <taxon>Alphaproteobacteria</taxon>
        <taxon>Rhodobacterales</taxon>
        <taxon>Paracoccaceae</taxon>
        <taxon>Rhodovulum</taxon>
    </lineage>
</organism>
<dbReference type="GO" id="GO:0016740">
    <property type="term" value="F:transferase activity"/>
    <property type="evidence" value="ECO:0007669"/>
    <property type="project" value="UniProtKB-KW"/>
</dbReference>
<accession>A0A4R2RCF1</accession>
<keyword evidence="2" id="KW-0808">Transferase</keyword>
<dbReference type="InterPro" id="IPR029044">
    <property type="entry name" value="Nucleotide-diphossugar_trans"/>
</dbReference>
<dbReference type="EMBL" id="SLXU01000015">
    <property type="protein sequence ID" value="TCP59799.1"/>
    <property type="molecule type" value="Genomic_DNA"/>
</dbReference>
<dbReference type="Gene3D" id="3.90.550.10">
    <property type="entry name" value="Spore Coat Polysaccharide Biosynthesis Protein SpsA, Chain A"/>
    <property type="match status" value="1"/>
</dbReference>
<dbReference type="Proteomes" id="UP000295050">
    <property type="component" value="Unassembled WGS sequence"/>
</dbReference>
<keyword evidence="3" id="KW-1185">Reference proteome</keyword>
<dbReference type="Pfam" id="PF00535">
    <property type="entry name" value="Glycos_transf_2"/>
    <property type="match status" value="1"/>
</dbReference>
<dbReference type="CDD" id="cd00761">
    <property type="entry name" value="Glyco_tranf_GTA_type"/>
    <property type="match status" value="1"/>
</dbReference>
<gene>
    <name evidence="2" type="ORF">EV663_1159</name>
</gene>
<feature type="domain" description="Glycosyltransferase 2-like" evidence="1">
    <location>
        <begin position="4"/>
        <end position="96"/>
    </location>
</feature>
<dbReference type="RefSeq" id="WP_132952391.1">
    <property type="nucleotide sequence ID" value="NZ_SLXU01000015.1"/>
</dbReference>
<reference evidence="2 3" key="1">
    <citation type="submission" date="2019-03" db="EMBL/GenBank/DDBJ databases">
        <title>Genomic Encyclopedia of Type Strains, Phase IV (KMG-IV): sequencing the most valuable type-strain genomes for metagenomic binning, comparative biology and taxonomic classification.</title>
        <authorList>
            <person name="Goeker M."/>
        </authorList>
    </citation>
    <scope>NUCLEOTIDE SEQUENCE [LARGE SCALE GENOMIC DNA]</scope>
    <source>
        <strain evidence="2 3">DSM 24766</strain>
    </source>
</reference>
<dbReference type="SUPFAM" id="SSF53448">
    <property type="entry name" value="Nucleotide-diphospho-sugar transferases"/>
    <property type="match status" value="1"/>
</dbReference>
<dbReference type="InterPro" id="IPR001173">
    <property type="entry name" value="Glyco_trans_2-like"/>
</dbReference>
<name>A0A4R2RCF1_9RHOB</name>
<evidence type="ECO:0000259" key="1">
    <source>
        <dbReference type="Pfam" id="PF00535"/>
    </source>
</evidence>
<protein>
    <submittedName>
        <fullName evidence="2">Glycosyl transferase family 2</fullName>
    </submittedName>
</protein>
<evidence type="ECO:0000313" key="2">
    <source>
        <dbReference type="EMBL" id="TCP59799.1"/>
    </source>
</evidence>
<sequence>MIDVAIFAYNRPDYLKNCVESVERHIPGARLRVHDDASTDPEMRAYLATLGERAVLRPASDAARHGGLYANMNAALDRAEHDIILMLQDDTQVVRDLTPDDLFRIEGLFQADTNRAFVSPLFMKADRMRRFRRELRPDPAARAYVSPPDHPRTQRHCLAYFDVHMARVDRLRAAGWRYDAAGEGTIGNHARELFGPMPMMADPFVFFCPEVPFFRNRDKKTLASRIAGRFVGRHVKAFEDMGQREIARLISRDLSVWPVAENFLTPKDPRVVRPFVYKDVKARGWLYALHKIEQALRG</sequence>
<dbReference type="OrthoDB" id="8350085at2"/>
<evidence type="ECO:0000313" key="3">
    <source>
        <dbReference type="Proteomes" id="UP000295050"/>
    </source>
</evidence>
<dbReference type="AlphaFoldDB" id="A0A4R2RCF1"/>